<protein>
    <submittedName>
        <fullName evidence="3">Uncharacterized protein</fullName>
    </submittedName>
</protein>
<evidence type="ECO:0000313" key="4">
    <source>
        <dbReference type="Proteomes" id="UP000317043"/>
    </source>
</evidence>
<dbReference type="InParanoid" id="A0A543B0X7"/>
<sequence>MCGYSVHVWLTGRGDSATRRRYAIAVGLTAVLALLFGGLSSHPHVIDTTAETVRVDTRPHCPPLTHHQEHCRAEQPAPTTPAPSPVDDRLLPPVVTDRSAVASTDPGTRSTATGIDGRLFNCVWRI</sequence>
<gene>
    <name evidence="3" type="ORF">FB566_4057</name>
</gene>
<keyword evidence="2" id="KW-1133">Transmembrane helix</keyword>
<keyword evidence="2" id="KW-0812">Transmembrane</keyword>
<feature type="compositionally biased region" description="Polar residues" evidence="1">
    <location>
        <begin position="101"/>
        <end position="110"/>
    </location>
</feature>
<reference evidence="3 4" key="1">
    <citation type="submission" date="2019-06" db="EMBL/GenBank/DDBJ databases">
        <title>Sequencing the genomes of 1000 actinobacteria strains.</title>
        <authorList>
            <person name="Klenk H.-P."/>
        </authorList>
    </citation>
    <scope>NUCLEOTIDE SEQUENCE [LARGE SCALE GENOMIC DNA]</scope>
    <source>
        <strain evidence="3 4">DSM 45928</strain>
    </source>
</reference>
<proteinExistence type="predicted"/>
<feature type="transmembrane region" description="Helical" evidence="2">
    <location>
        <begin position="22"/>
        <end position="39"/>
    </location>
</feature>
<evidence type="ECO:0000256" key="1">
    <source>
        <dbReference type="SAM" id="MobiDB-lite"/>
    </source>
</evidence>
<dbReference type="AlphaFoldDB" id="A0A543B0X7"/>
<keyword evidence="4" id="KW-1185">Reference proteome</keyword>
<name>A0A543B0X7_9ACTN</name>
<dbReference type="EMBL" id="VFOW01000001">
    <property type="protein sequence ID" value="TQL78469.1"/>
    <property type="molecule type" value="Genomic_DNA"/>
</dbReference>
<accession>A0A543B0X7</accession>
<dbReference type="Proteomes" id="UP000317043">
    <property type="component" value="Unassembled WGS sequence"/>
</dbReference>
<keyword evidence="2" id="KW-0472">Membrane</keyword>
<evidence type="ECO:0000313" key="3">
    <source>
        <dbReference type="EMBL" id="TQL78469.1"/>
    </source>
</evidence>
<organism evidence="3 4">
    <name type="scientific">Stackebrandtia endophytica</name>
    <dbReference type="NCBI Taxonomy" id="1496996"/>
    <lineage>
        <taxon>Bacteria</taxon>
        <taxon>Bacillati</taxon>
        <taxon>Actinomycetota</taxon>
        <taxon>Actinomycetes</taxon>
        <taxon>Glycomycetales</taxon>
        <taxon>Glycomycetaceae</taxon>
        <taxon>Stackebrandtia</taxon>
    </lineage>
</organism>
<feature type="region of interest" description="Disordered" evidence="1">
    <location>
        <begin position="64"/>
        <end position="110"/>
    </location>
</feature>
<evidence type="ECO:0000256" key="2">
    <source>
        <dbReference type="SAM" id="Phobius"/>
    </source>
</evidence>
<comment type="caution">
    <text evidence="3">The sequence shown here is derived from an EMBL/GenBank/DDBJ whole genome shotgun (WGS) entry which is preliminary data.</text>
</comment>